<name>A0ACC0ZWR5_9ROSI</name>
<dbReference type="EMBL" id="CM047909">
    <property type="protein sequence ID" value="KAJ0079479.1"/>
    <property type="molecule type" value="Genomic_DNA"/>
</dbReference>
<sequence>MSFIDSPGPRNCNQKTFDEESGLIQCAHLILPWLTPSELAHTSLTCKTLSHFSKTVAGSRSLDASRSLENLPVPFHNTLDKTPYVHFLYTPSQILSSSPSQSPQRQFWGSTFYTKPRPGSLSKLSPSSVGDPADCSAGLSRLGLRCEKLSGDCVDLGIELGENDCGCECEKCFEVGDDNGVFGCPCFSGVEDVGIVSECGPSCECGLECENRLSQRGIGFRLKIVRVLKKGWGLFADQFIPRGQFVCEYAATYCRHTKLVAAHENLNSGVKLSLVVPQDLCFLFIFQGIFNFFLEAFTLNIRVRFKETVKSTSLQRNCELLTTKEARRRQKIYDERALCYGISSALLVVREHLPSGKACLRMNIDATRVGNIARFINHSCDGGNLSTILVRSSGAFLPHLCFFSSKDIKEGEELTFSYGEIRVRSEGLPCFCGSSCCFGILPSEHT</sequence>
<dbReference type="Proteomes" id="UP001164250">
    <property type="component" value="Chromosome 13"/>
</dbReference>
<evidence type="ECO:0000313" key="2">
    <source>
        <dbReference type="Proteomes" id="UP001164250"/>
    </source>
</evidence>
<gene>
    <name evidence="1" type="ORF">Patl1_23476</name>
</gene>
<evidence type="ECO:0000313" key="1">
    <source>
        <dbReference type="EMBL" id="KAJ0079479.1"/>
    </source>
</evidence>
<accession>A0ACC0ZWR5</accession>
<organism evidence="1 2">
    <name type="scientific">Pistacia atlantica</name>
    <dbReference type="NCBI Taxonomy" id="434234"/>
    <lineage>
        <taxon>Eukaryota</taxon>
        <taxon>Viridiplantae</taxon>
        <taxon>Streptophyta</taxon>
        <taxon>Embryophyta</taxon>
        <taxon>Tracheophyta</taxon>
        <taxon>Spermatophyta</taxon>
        <taxon>Magnoliopsida</taxon>
        <taxon>eudicotyledons</taxon>
        <taxon>Gunneridae</taxon>
        <taxon>Pentapetalae</taxon>
        <taxon>rosids</taxon>
        <taxon>malvids</taxon>
        <taxon>Sapindales</taxon>
        <taxon>Anacardiaceae</taxon>
        <taxon>Pistacia</taxon>
    </lineage>
</organism>
<keyword evidence="2" id="KW-1185">Reference proteome</keyword>
<proteinExistence type="predicted"/>
<reference evidence="2" key="1">
    <citation type="journal article" date="2023" name="G3 (Bethesda)">
        <title>Genome assembly and association tests identify interacting loci associated with vigor, precocity, and sex in interspecific pistachio rootstocks.</title>
        <authorList>
            <person name="Palmer W."/>
            <person name="Jacygrad E."/>
            <person name="Sagayaradj S."/>
            <person name="Cavanaugh K."/>
            <person name="Han R."/>
            <person name="Bertier L."/>
            <person name="Beede B."/>
            <person name="Kafkas S."/>
            <person name="Golino D."/>
            <person name="Preece J."/>
            <person name="Michelmore R."/>
        </authorList>
    </citation>
    <scope>NUCLEOTIDE SEQUENCE [LARGE SCALE GENOMIC DNA]</scope>
</reference>
<comment type="caution">
    <text evidence="1">The sequence shown here is derived from an EMBL/GenBank/DDBJ whole genome shotgun (WGS) entry which is preliminary data.</text>
</comment>
<protein>
    <submittedName>
        <fullName evidence="1">Uncharacterized protein</fullName>
    </submittedName>
</protein>